<evidence type="ECO:0000313" key="13">
    <source>
        <dbReference type="EMBL" id="KAJ8554177.1"/>
    </source>
</evidence>
<dbReference type="Pfam" id="PF00583">
    <property type="entry name" value="Acetyltransf_1"/>
    <property type="match status" value="1"/>
</dbReference>
<dbReference type="EC" id="2.3.1.259" evidence="7"/>
<name>A0A9Q1MCE7_9SOLA</name>
<evidence type="ECO:0000256" key="4">
    <source>
        <dbReference type="ARBA" id="ARBA00022853"/>
    </source>
</evidence>
<comment type="catalytic activity">
    <reaction evidence="10">
        <text>N-terminal L-methionyl-[transmembrane protein] + acetyl-CoA = N-terminal N(alpha)-acetyl-L-methionyl-[transmembrane protein] + CoA + H(+)</text>
        <dbReference type="Rhea" id="RHEA:50604"/>
        <dbReference type="Rhea" id="RHEA-COMP:12745"/>
        <dbReference type="Rhea" id="RHEA-COMP:12746"/>
        <dbReference type="ChEBI" id="CHEBI:15378"/>
        <dbReference type="ChEBI" id="CHEBI:57287"/>
        <dbReference type="ChEBI" id="CHEBI:57288"/>
        <dbReference type="ChEBI" id="CHEBI:64731"/>
        <dbReference type="ChEBI" id="CHEBI:133414"/>
        <dbReference type="EC" id="2.3.1.259"/>
    </reaction>
</comment>
<keyword evidence="14" id="KW-1185">Reference proteome</keyword>
<comment type="caution">
    <text evidence="13">The sequence shown here is derived from an EMBL/GenBank/DDBJ whole genome shotgun (WGS) entry which is preliminary data.</text>
</comment>
<feature type="region of interest" description="Disordered" evidence="11">
    <location>
        <begin position="325"/>
        <end position="344"/>
    </location>
</feature>
<dbReference type="SUPFAM" id="SSF55729">
    <property type="entry name" value="Acyl-CoA N-acyltransferases (Nat)"/>
    <property type="match status" value="1"/>
</dbReference>
<dbReference type="GO" id="GO:0120518">
    <property type="term" value="F:protein N-terminal-methionine acetyltransferase activity"/>
    <property type="evidence" value="ECO:0007669"/>
    <property type="project" value="UniProtKB-EC"/>
</dbReference>
<dbReference type="FunFam" id="3.40.630.30:FF:000041">
    <property type="entry name" value="Histone acetyltransferase MCC1 isoform A"/>
    <property type="match status" value="1"/>
</dbReference>
<comment type="catalytic activity">
    <reaction evidence="9">
        <text>L-lysyl-[protein] + acetyl-CoA = N(6)-acetyl-L-lysyl-[protein] + CoA + H(+)</text>
        <dbReference type="Rhea" id="RHEA:45948"/>
        <dbReference type="Rhea" id="RHEA-COMP:9752"/>
        <dbReference type="Rhea" id="RHEA-COMP:10731"/>
        <dbReference type="ChEBI" id="CHEBI:15378"/>
        <dbReference type="ChEBI" id="CHEBI:29969"/>
        <dbReference type="ChEBI" id="CHEBI:57287"/>
        <dbReference type="ChEBI" id="CHEBI:57288"/>
        <dbReference type="ChEBI" id="CHEBI:61930"/>
        <dbReference type="EC" id="2.3.1.48"/>
    </reaction>
</comment>
<keyword evidence="4" id="KW-0156">Chromatin regulator</keyword>
<dbReference type="GO" id="GO:0000139">
    <property type="term" value="C:Golgi membrane"/>
    <property type="evidence" value="ECO:0007669"/>
    <property type="project" value="TreeGrafter"/>
</dbReference>
<dbReference type="EC" id="2.3.1.48" evidence="1"/>
<dbReference type="PROSITE" id="PS51186">
    <property type="entry name" value="GNAT"/>
    <property type="match status" value="1"/>
</dbReference>
<evidence type="ECO:0000256" key="6">
    <source>
        <dbReference type="ARBA" id="ARBA00025774"/>
    </source>
</evidence>
<dbReference type="GO" id="GO:0007059">
    <property type="term" value="P:chromosome segregation"/>
    <property type="evidence" value="ECO:0007669"/>
    <property type="project" value="UniProtKB-KW"/>
</dbReference>
<dbReference type="Gene3D" id="3.40.630.30">
    <property type="match status" value="1"/>
</dbReference>
<feature type="domain" description="N-acetyltransferase" evidence="12">
    <location>
        <begin position="76"/>
        <end position="249"/>
    </location>
</feature>
<dbReference type="CDD" id="cd04301">
    <property type="entry name" value="NAT_SF"/>
    <property type="match status" value="1"/>
</dbReference>
<dbReference type="PANTHER" id="PTHR14744:SF15">
    <property type="entry name" value="N-ALPHA-ACETYLTRANSFERASE 60"/>
    <property type="match status" value="1"/>
</dbReference>
<dbReference type="GO" id="GO:0004402">
    <property type="term" value="F:histone acetyltransferase activity"/>
    <property type="evidence" value="ECO:0007669"/>
    <property type="project" value="TreeGrafter"/>
</dbReference>
<dbReference type="InterPro" id="IPR045141">
    <property type="entry name" value="NAA60-like"/>
</dbReference>
<keyword evidence="5" id="KW-0012">Acyltransferase</keyword>
<evidence type="ECO:0000256" key="10">
    <source>
        <dbReference type="ARBA" id="ARBA00048848"/>
    </source>
</evidence>
<dbReference type="InterPro" id="IPR016181">
    <property type="entry name" value="Acyl_CoA_acyltransferase"/>
</dbReference>
<accession>A0A9Q1MCE7</accession>
<evidence type="ECO:0000256" key="1">
    <source>
        <dbReference type="ARBA" id="ARBA00013184"/>
    </source>
</evidence>
<evidence type="ECO:0000256" key="2">
    <source>
        <dbReference type="ARBA" id="ARBA00022679"/>
    </source>
</evidence>
<dbReference type="OrthoDB" id="47374at2759"/>
<organism evidence="13 14">
    <name type="scientific">Anisodus acutangulus</name>
    <dbReference type="NCBI Taxonomy" id="402998"/>
    <lineage>
        <taxon>Eukaryota</taxon>
        <taxon>Viridiplantae</taxon>
        <taxon>Streptophyta</taxon>
        <taxon>Embryophyta</taxon>
        <taxon>Tracheophyta</taxon>
        <taxon>Spermatophyta</taxon>
        <taxon>Magnoliopsida</taxon>
        <taxon>eudicotyledons</taxon>
        <taxon>Gunneridae</taxon>
        <taxon>Pentapetalae</taxon>
        <taxon>asterids</taxon>
        <taxon>lamiids</taxon>
        <taxon>Solanales</taxon>
        <taxon>Solanaceae</taxon>
        <taxon>Solanoideae</taxon>
        <taxon>Hyoscyameae</taxon>
        <taxon>Anisodus</taxon>
    </lineage>
</organism>
<dbReference type="EMBL" id="JAJAGQ010000009">
    <property type="protein sequence ID" value="KAJ8554177.1"/>
    <property type="molecule type" value="Genomic_DNA"/>
</dbReference>
<keyword evidence="3" id="KW-0159">Chromosome partition</keyword>
<evidence type="ECO:0000313" key="14">
    <source>
        <dbReference type="Proteomes" id="UP001152561"/>
    </source>
</evidence>
<dbReference type="Proteomes" id="UP001152561">
    <property type="component" value="Unassembled WGS sequence"/>
</dbReference>
<proteinExistence type="inferred from homology"/>
<reference evidence="14" key="1">
    <citation type="journal article" date="2023" name="Proc. Natl. Acad. Sci. U.S.A.">
        <title>Genomic and structural basis for evolution of tropane alkaloid biosynthesis.</title>
        <authorList>
            <person name="Wanga Y.-J."/>
            <person name="Taina T."/>
            <person name="Yua J.-Y."/>
            <person name="Lia J."/>
            <person name="Xua B."/>
            <person name="Chenc J."/>
            <person name="D'Auriad J.C."/>
            <person name="Huanga J.-P."/>
            <person name="Huanga S.-X."/>
        </authorList>
    </citation>
    <scope>NUCLEOTIDE SEQUENCE [LARGE SCALE GENOMIC DNA]</scope>
    <source>
        <strain evidence="14">cv. KIB-2019</strain>
    </source>
</reference>
<comment type="similarity">
    <text evidence="6">Belongs to the acetyltransferase family. NAA60 subfamily.</text>
</comment>
<keyword evidence="2" id="KW-0808">Transferase</keyword>
<evidence type="ECO:0000256" key="8">
    <source>
        <dbReference type="ARBA" id="ARBA00026144"/>
    </source>
</evidence>
<evidence type="ECO:0000259" key="12">
    <source>
        <dbReference type="PROSITE" id="PS51186"/>
    </source>
</evidence>
<evidence type="ECO:0000256" key="11">
    <source>
        <dbReference type="SAM" id="MobiDB-lite"/>
    </source>
</evidence>
<evidence type="ECO:0000256" key="9">
    <source>
        <dbReference type="ARBA" id="ARBA00048017"/>
    </source>
</evidence>
<gene>
    <name evidence="13" type="ORF">K7X08_024855</name>
</gene>
<evidence type="ECO:0000256" key="5">
    <source>
        <dbReference type="ARBA" id="ARBA00023315"/>
    </source>
</evidence>
<dbReference type="InterPro" id="IPR000182">
    <property type="entry name" value="GNAT_dom"/>
</dbReference>
<dbReference type="AlphaFoldDB" id="A0A9Q1MCE7"/>
<sequence>MFPISYQLFRLNSTATSQYIWRAESCWRSYYQRAYYWTSYGENTSQTSFTDTPNICWGLILDCAMLNLKLSHNPLIQYRPIRTSDLEVLEKIHGDLFPIRYEYEFFQNVVNGRDIVSWGAVDRNRPDGKSDELIGFVTARTVLAKDSDIEEFRRYDSSRSEQTLIYILTLGVADSYRNLGIASSLIHEVIKYASNIPTCRAVYLHVISYNNPAIYLYKKMSFQCVRRLSAFYIINGQHYDAYLFIYYVNGGRSPCSPFFQLEDLLERPLSKSAVANSWITTFPRELVKLLVTSAKSGFMTVAAKIRRKENRNPSKWSKCKDSGSLLPTKHNKRMSTEGALSQFI</sequence>
<dbReference type="PANTHER" id="PTHR14744">
    <property type="entry name" value="N-ALPHA-ACETYLTRANSFERASE 60"/>
    <property type="match status" value="1"/>
</dbReference>
<evidence type="ECO:0000256" key="7">
    <source>
        <dbReference type="ARBA" id="ARBA00026111"/>
    </source>
</evidence>
<protein>
    <recommendedName>
        <fullName evidence="8">N-alpha-acetyltransferase 60</fullName>
        <ecNumber evidence="7">2.3.1.259</ecNumber>
        <ecNumber evidence="1">2.3.1.48</ecNumber>
    </recommendedName>
</protein>
<evidence type="ECO:0000256" key="3">
    <source>
        <dbReference type="ARBA" id="ARBA00022829"/>
    </source>
</evidence>